<organism evidence="4 5">
    <name type="scientific">Cecembia calidifontis</name>
    <dbReference type="NCBI Taxonomy" id="1187080"/>
    <lineage>
        <taxon>Bacteria</taxon>
        <taxon>Pseudomonadati</taxon>
        <taxon>Bacteroidota</taxon>
        <taxon>Cytophagia</taxon>
        <taxon>Cytophagales</taxon>
        <taxon>Cyclobacteriaceae</taxon>
        <taxon>Cecembia</taxon>
    </lineage>
</organism>
<evidence type="ECO:0000256" key="2">
    <source>
        <dbReference type="PROSITE-ProRule" id="PRU00169"/>
    </source>
</evidence>
<dbReference type="Gene3D" id="3.40.50.2300">
    <property type="match status" value="1"/>
</dbReference>
<dbReference type="GO" id="GO:0006355">
    <property type="term" value="P:regulation of DNA-templated transcription"/>
    <property type="evidence" value="ECO:0007669"/>
    <property type="project" value="TreeGrafter"/>
</dbReference>
<evidence type="ECO:0000259" key="3">
    <source>
        <dbReference type="PROSITE" id="PS50110"/>
    </source>
</evidence>
<dbReference type="GO" id="GO:0000156">
    <property type="term" value="F:phosphorelay response regulator activity"/>
    <property type="evidence" value="ECO:0007669"/>
    <property type="project" value="TreeGrafter"/>
</dbReference>
<dbReference type="Gene3D" id="2.40.50.1020">
    <property type="entry name" value="LytTr DNA-binding domain"/>
    <property type="match status" value="1"/>
</dbReference>
<evidence type="ECO:0000313" key="5">
    <source>
        <dbReference type="Proteomes" id="UP000292209"/>
    </source>
</evidence>
<dbReference type="PROSITE" id="PS50110">
    <property type="entry name" value="RESPONSE_REGULATORY"/>
    <property type="match status" value="1"/>
</dbReference>
<keyword evidence="2" id="KW-0597">Phosphoprotein</keyword>
<proteinExistence type="predicted"/>
<dbReference type="AlphaFoldDB" id="A0A4V2F627"/>
<sequence>MNTKLKCLLLDDELPGLTYLKMLCEQLPELEVVKAFNDPEIFLKEVPNLEFDFCILDIEMPYMNGLQIANLLAGKPVIFATAYKEFAAEAFDLNAADYIRKPIKLERLRQGIEKVSQILGKSASVPERKFFQANTNKGKAVLFFEKIAYIRTSEVDSRDKVVTLVDGEEIVLKNVTFGKLLDSLPKKEFCRINKKEMLSLKAVQVFSFDEVITNLIDKNGKNLRLSLSENYRTEFIQKINI</sequence>
<dbReference type="SMART" id="SM00448">
    <property type="entry name" value="REC"/>
    <property type="match status" value="1"/>
</dbReference>
<dbReference type="GO" id="GO:0005829">
    <property type="term" value="C:cytosol"/>
    <property type="evidence" value="ECO:0007669"/>
    <property type="project" value="TreeGrafter"/>
</dbReference>
<dbReference type="SMART" id="SM00850">
    <property type="entry name" value="LytTR"/>
    <property type="match status" value="1"/>
</dbReference>
<keyword evidence="5" id="KW-1185">Reference proteome</keyword>
<keyword evidence="1 4" id="KW-0238">DNA-binding</keyword>
<evidence type="ECO:0000256" key="1">
    <source>
        <dbReference type="ARBA" id="ARBA00023125"/>
    </source>
</evidence>
<dbReference type="GO" id="GO:0032993">
    <property type="term" value="C:protein-DNA complex"/>
    <property type="evidence" value="ECO:0007669"/>
    <property type="project" value="TreeGrafter"/>
</dbReference>
<dbReference type="Proteomes" id="UP000292209">
    <property type="component" value="Unassembled WGS sequence"/>
</dbReference>
<dbReference type="InterPro" id="IPR007492">
    <property type="entry name" value="LytTR_DNA-bd_dom"/>
</dbReference>
<comment type="caution">
    <text evidence="4">The sequence shown here is derived from an EMBL/GenBank/DDBJ whole genome shotgun (WGS) entry which is preliminary data.</text>
</comment>
<dbReference type="SUPFAM" id="SSF52172">
    <property type="entry name" value="CheY-like"/>
    <property type="match status" value="1"/>
</dbReference>
<dbReference type="OrthoDB" id="9787344at2"/>
<gene>
    <name evidence="4" type="ORF">BC751_0370</name>
</gene>
<evidence type="ECO:0000313" key="4">
    <source>
        <dbReference type="EMBL" id="RZS94859.1"/>
    </source>
</evidence>
<dbReference type="PANTHER" id="PTHR48111">
    <property type="entry name" value="REGULATOR OF RPOS"/>
    <property type="match status" value="1"/>
</dbReference>
<dbReference type="InterPro" id="IPR011006">
    <property type="entry name" value="CheY-like_superfamily"/>
</dbReference>
<dbReference type="Pfam" id="PF00072">
    <property type="entry name" value="Response_reg"/>
    <property type="match status" value="1"/>
</dbReference>
<protein>
    <submittedName>
        <fullName evidence="4">DNA-binding LytR/AlgR family response regulator</fullName>
    </submittedName>
</protein>
<dbReference type="GO" id="GO:0000976">
    <property type="term" value="F:transcription cis-regulatory region binding"/>
    <property type="evidence" value="ECO:0007669"/>
    <property type="project" value="TreeGrafter"/>
</dbReference>
<feature type="modified residue" description="4-aspartylphosphate" evidence="2">
    <location>
        <position position="57"/>
    </location>
</feature>
<accession>A0A4V2F627</accession>
<dbReference type="PANTHER" id="PTHR48111:SF69">
    <property type="entry name" value="RESPONSE REGULATOR RECEIVER"/>
    <property type="match status" value="1"/>
</dbReference>
<reference evidence="4 5" key="1">
    <citation type="submission" date="2019-02" db="EMBL/GenBank/DDBJ databases">
        <title>Genomic Encyclopedia of Archaeal and Bacterial Type Strains, Phase II (KMG-II): from individual species to whole genera.</title>
        <authorList>
            <person name="Goeker M."/>
        </authorList>
    </citation>
    <scope>NUCLEOTIDE SEQUENCE [LARGE SCALE GENOMIC DNA]</scope>
    <source>
        <strain evidence="4 5">DSM 21411</strain>
    </source>
</reference>
<dbReference type="InterPro" id="IPR001789">
    <property type="entry name" value="Sig_transdc_resp-reg_receiver"/>
</dbReference>
<dbReference type="RefSeq" id="WP_130274055.1">
    <property type="nucleotide sequence ID" value="NZ_SGXG01000001.1"/>
</dbReference>
<dbReference type="InterPro" id="IPR039420">
    <property type="entry name" value="WalR-like"/>
</dbReference>
<dbReference type="EMBL" id="SGXG01000001">
    <property type="protein sequence ID" value="RZS94859.1"/>
    <property type="molecule type" value="Genomic_DNA"/>
</dbReference>
<name>A0A4V2F627_9BACT</name>
<feature type="domain" description="Response regulatory" evidence="3">
    <location>
        <begin position="6"/>
        <end position="116"/>
    </location>
</feature>